<sequence>MTALPSRMTGAPLAGHNRISTQALTSTAQAAAAEYFGVPAQQVRVQWADERGLLALSVFLPIALPPLQTLTPAMLQRSGGTVWERAHAAKPVLLRRVAELTGSRLSRVDIRITGALPAEGRRVR</sequence>
<dbReference type="AlphaFoldDB" id="A0A5N6MUV8"/>
<dbReference type="EMBL" id="VTFX01000001">
    <property type="protein sequence ID" value="KAD4060586.1"/>
    <property type="molecule type" value="Genomic_DNA"/>
</dbReference>
<organism evidence="1 2">
    <name type="scientific">Arthrobacter yangruifuii</name>
    <dbReference type="NCBI Taxonomy" id="2606616"/>
    <lineage>
        <taxon>Bacteria</taxon>
        <taxon>Bacillati</taxon>
        <taxon>Actinomycetota</taxon>
        <taxon>Actinomycetes</taxon>
        <taxon>Micrococcales</taxon>
        <taxon>Micrococcaceae</taxon>
        <taxon>Arthrobacter</taxon>
    </lineage>
</organism>
<accession>A0A5N6MUV8</accession>
<proteinExistence type="predicted"/>
<gene>
    <name evidence="1" type="ORF">GD627_00275</name>
</gene>
<evidence type="ECO:0000313" key="2">
    <source>
        <dbReference type="Proteomes" id="UP000326852"/>
    </source>
</evidence>
<evidence type="ECO:0000313" key="1">
    <source>
        <dbReference type="EMBL" id="KAD4060586.1"/>
    </source>
</evidence>
<keyword evidence="2" id="KW-1185">Reference proteome</keyword>
<name>A0A5N6MUV8_9MICC</name>
<comment type="caution">
    <text evidence="1">The sequence shown here is derived from an EMBL/GenBank/DDBJ whole genome shotgun (WGS) entry which is preliminary data.</text>
</comment>
<protein>
    <submittedName>
        <fullName evidence="1">Uncharacterized protein</fullName>
    </submittedName>
</protein>
<dbReference type="Proteomes" id="UP000326852">
    <property type="component" value="Unassembled WGS sequence"/>
</dbReference>
<reference evidence="1 2" key="1">
    <citation type="submission" date="2019-08" db="EMBL/GenBank/DDBJ databases">
        <title>Arthrobacter sp. nov., isolated from plateau pika and Tibetan wild ass.</title>
        <authorList>
            <person name="Ge Y."/>
        </authorList>
    </citation>
    <scope>NUCLEOTIDE SEQUENCE [LARGE SCALE GENOMIC DNA]</scope>
    <source>
        <strain evidence="1 2">785</strain>
    </source>
</reference>
<dbReference type="RefSeq" id="WP_152271689.1">
    <property type="nucleotide sequence ID" value="NZ_VTFX01000001.1"/>
</dbReference>